<accession>A0A8D8Y5B4</accession>
<dbReference type="EMBL" id="HBUF01196887">
    <property type="protein sequence ID" value="CAG6660392.1"/>
    <property type="molecule type" value="Transcribed_RNA"/>
</dbReference>
<name>A0A8D8Y5B4_9HEMI</name>
<proteinExistence type="predicted"/>
<feature type="compositionally biased region" description="Polar residues" evidence="1">
    <location>
        <begin position="30"/>
        <end position="47"/>
    </location>
</feature>
<dbReference type="EMBL" id="HBUF01196889">
    <property type="protein sequence ID" value="CAG6660400.1"/>
    <property type="molecule type" value="Transcribed_RNA"/>
</dbReference>
<sequence>MRRKPRNRSLRGDENRERNCSNDCVRPRKTPTSHLNQQVRSESNSPPNLKVSPHPPAHPGSNWSPPTIATHHLILHRLVVLHHPLNSCHHPPSRRESLGSRTPHHRPVVTRVMRGVTQSRCPVTLLLQGELRKRVGEQLQQQLVVQRAPSGTCSPRWTLMGMRTTLWWVSLTEAEEGTTRACWTTGMMQRGTIGSGLERSWTKDMRCMVIQVREYSLMWSGPEMVPEGGRMWR</sequence>
<dbReference type="EMBL" id="HBUF01359267">
    <property type="protein sequence ID" value="CAG6719707.1"/>
    <property type="molecule type" value="Transcribed_RNA"/>
</dbReference>
<protein>
    <submittedName>
        <fullName evidence="2">Uncharacterized protein</fullName>
    </submittedName>
</protein>
<evidence type="ECO:0000256" key="1">
    <source>
        <dbReference type="SAM" id="MobiDB-lite"/>
    </source>
</evidence>
<dbReference type="EMBL" id="HBUF01148863">
    <property type="protein sequence ID" value="CAG6647826.1"/>
    <property type="molecule type" value="Transcribed_RNA"/>
</dbReference>
<dbReference type="EMBL" id="HBUF01196888">
    <property type="protein sequence ID" value="CAG6660396.1"/>
    <property type="molecule type" value="Transcribed_RNA"/>
</dbReference>
<dbReference type="EMBL" id="HBUF01359266">
    <property type="protein sequence ID" value="CAG6719703.1"/>
    <property type="molecule type" value="Transcribed_RNA"/>
</dbReference>
<dbReference type="EMBL" id="HBUF01646746">
    <property type="protein sequence ID" value="CAG6786081.1"/>
    <property type="molecule type" value="Transcribed_RNA"/>
</dbReference>
<dbReference type="AlphaFoldDB" id="A0A8D8Y5B4"/>
<feature type="compositionally biased region" description="Basic and acidic residues" evidence="1">
    <location>
        <begin position="10"/>
        <end position="20"/>
    </location>
</feature>
<reference evidence="2" key="1">
    <citation type="submission" date="2021-05" db="EMBL/GenBank/DDBJ databases">
        <authorList>
            <person name="Alioto T."/>
            <person name="Alioto T."/>
            <person name="Gomez Garrido J."/>
        </authorList>
    </citation>
    <scope>NUCLEOTIDE SEQUENCE</scope>
</reference>
<dbReference type="EMBL" id="HBUF01196886">
    <property type="protein sequence ID" value="CAG6660388.1"/>
    <property type="molecule type" value="Transcribed_RNA"/>
</dbReference>
<organism evidence="2">
    <name type="scientific">Cacopsylla melanoneura</name>
    <dbReference type="NCBI Taxonomy" id="428564"/>
    <lineage>
        <taxon>Eukaryota</taxon>
        <taxon>Metazoa</taxon>
        <taxon>Ecdysozoa</taxon>
        <taxon>Arthropoda</taxon>
        <taxon>Hexapoda</taxon>
        <taxon>Insecta</taxon>
        <taxon>Pterygota</taxon>
        <taxon>Neoptera</taxon>
        <taxon>Paraneoptera</taxon>
        <taxon>Hemiptera</taxon>
        <taxon>Sternorrhyncha</taxon>
        <taxon>Psylloidea</taxon>
        <taxon>Psyllidae</taxon>
        <taxon>Psyllinae</taxon>
        <taxon>Cacopsylla</taxon>
    </lineage>
</organism>
<dbReference type="EMBL" id="HBUF01646748">
    <property type="protein sequence ID" value="CAG6786085.1"/>
    <property type="molecule type" value="Transcribed_RNA"/>
</dbReference>
<evidence type="ECO:0000313" key="2">
    <source>
        <dbReference type="EMBL" id="CAG6719703.1"/>
    </source>
</evidence>
<dbReference type="EMBL" id="HBUF01646747">
    <property type="protein sequence ID" value="CAG6786083.1"/>
    <property type="molecule type" value="Transcribed_RNA"/>
</dbReference>
<dbReference type="EMBL" id="HBUF01148864">
    <property type="protein sequence ID" value="CAG6647828.1"/>
    <property type="molecule type" value="Transcribed_RNA"/>
</dbReference>
<feature type="region of interest" description="Disordered" evidence="1">
    <location>
        <begin position="1"/>
        <end position="65"/>
    </location>
</feature>